<dbReference type="CDD" id="cd02440">
    <property type="entry name" value="AdoMet_MTases"/>
    <property type="match status" value="1"/>
</dbReference>
<feature type="region of interest" description="Disordered" evidence="1">
    <location>
        <begin position="1"/>
        <end position="30"/>
    </location>
</feature>
<dbReference type="EMBL" id="ML993613">
    <property type="protein sequence ID" value="KAF2162419.1"/>
    <property type="molecule type" value="Genomic_DNA"/>
</dbReference>
<dbReference type="GO" id="GO:0008168">
    <property type="term" value="F:methyltransferase activity"/>
    <property type="evidence" value="ECO:0007669"/>
    <property type="project" value="TreeGrafter"/>
</dbReference>
<sequence length="331" mass="37678">MADSLHGDDSQFDPVEAQSVGDSSDSAYTDDDYRSYATSLSSSVSDFKWVNGRRFHSYREGSYQFPNDEKEQDRLDLFHALFTECLHGKLFLAPVLNPRRILDIGTGTGIWAMEVGDKFEHAQVVANDLSPIQPQWVPPNLQFEVDDVESQWPPRPSFDLIHSRYMAGSIRDWPGLIAQCYEQTTPGGWAEFHDLDLHNVSPDSSMPTDNKTLAMYNHVIEGCEKMGRTCCPGPHLKGWLEDAGFVNVKEEIFKLPVGPWPKDPHLKKIGGLNLMQFLDGLEAFSLGMFVQVLGWTVDQVHLFLMEVRRDAMKKSVHMHHWFYVVYGQKPE</sequence>
<dbReference type="Pfam" id="PF13489">
    <property type="entry name" value="Methyltransf_23"/>
    <property type="match status" value="1"/>
</dbReference>
<dbReference type="GeneID" id="54561667"/>
<reference evidence="2" key="1">
    <citation type="journal article" date="2020" name="Stud. Mycol.">
        <title>101 Dothideomycetes genomes: a test case for predicting lifestyles and emergence of pathogens.</title>
        <authorList>
            <person name="Haridas S."/>
            <person name="Albert R."/>
            <person name="Binder M."/>
            <person name="Bloem J."/>
            <person name="Labutti K."/>
            <person name="Salamov A."/>
            <person name="Andreopoulos B."/>
            <person name="Baker S."/>
            <person name="Barry K."/>
            <person name="Bills G."/>
            <person name="Bluhm B."/>
            <person name="Cannon C."/>
            <person name="Castanera R."/>
            <person name="Culley D."/>
            <person name="Daum C."/>
            <person name="Ezra D."/>
            <person name="Gonzalez J."/>
            <person name="Henrissat B."/>
            <person name="Kuo A."/>
            <person name="Liang C."/>
            <person name="Lipzen A."/>
            <person name="Lutzoni F."/>
            <person name="Magnuson J."/>
            <person name="Mondo S."/>
            <person name="Nolan M."/>
            <person name="Ohm R."/>
            <person name="Pangilinan J."/>
            <person name="Park H.-J."/>
            <person name="Ramirez L."/>
            <person name="Alfaro M."/>
            <person name="Sun H."/>
            <person name="Tritt A."/>
            <person name="Yoshinaga Y."/>
            <person name="Zwiers L.-H."/>
            <person name="Turgeon B."/>
            <person name="Goodwin S."/>
            <person name="Spatafora J."/>
            <person name="Crous P."/>
            <person name="Grigoriev I."/>
        </authorList>
    </citation>
    <scope>NUCLEOTIDE SEQUENCE</scope>
    <source>
        <strain evidence="2">ATCC 36951</strain>
    </source>
</reference>
<keyword evidence="3" id="KW-1185">Reference proteome</keyword>
<dbReference type="AlphaFoldDB" id="A0A6A6C9U2"/>
<dbReference type="SUPFAM" id="SSF53335">
    <property type="entry name" value="S-adenosyl-L-methionine-dependent methyltransferases"/>
    <property type="match status" value="1"/>
</dbReference>
<gene>
    <name evidence="2" type="ORF">M409DRAFT_27044</name>
</gene>
<organism evidence="2 3">
    <name type="scientific">Zasmidium cellare ATCC 36951</name>
    <dbReference type="NCBI Taxonomy" id="1080233"/>
    <lineage>
        <taxon>Eukaryota</taxon>
        <taxon>Fungi</taxon>
        <taxon>Dikarya</taxon>
        <taxon>Ascomycota</taxon>
        <taxon>Pezizomycotina</taxon>
        <taxon>Dothideomycetes</taxon>
        <taxon>Dothideomycetidae</taxon>
        <taxon>Mycosphaerellales</taxon>
        <taxon>Mycosphaerellaceae</taxon>
        <taxon>Zasmidium</taxon>
    </lineage>
</organism>
<dbReference type="Proteomes" id="UP000799537">
    <property type="component" value="Unassembled WGS sequence"/>
</dbReference>
<evidence type="ECO:0000313" key="3">
    <source>
        <dbReference type="Proteomes" id="UP000799537"/>
    </source>
</evidence>
<dbReference type="PANTHER" id="PTHR43591:SF10">
    <property type="entry name" value="ABC TRANSMEMBRANE TYPE-1 DOMAIN-CONTAINING PROTEIN-RELATED"/>
    <property type="match status" value="1"/>
</dbReference>
<evidence type="ECO:0008006" key="4">
    <source>
        <dbReference type="Google" id="ProtNLM"/>
    </source>
</evidence>
<dbReference type="Gene3D" id="3.40.50.150">
    <property type="entry name" value="Vaccinia Virus protein VP39"/>
    <property type="match status" value="1"/>
</dbReference>
<dbReference type="InterPro" id="IPR029063">
    <property type="entry name" value="SAM-dependent_MTases_sf"/>
</dbReference>
<dbReference type="OrthoDB" id="3621619at2759"/>
<dbReference type="RefSeq" id="XP_033663308.1">
    <property type="nucleotide sequence ID" value="XM_033808395.1"/>
</dbReference>
<accession>A0A6A6C9U2</accession>
<dbReference type="PANTHER" id="PTHR43591">
    <property type="entry name" value="METHYLTRANSFERASE"/>
    <property type="match status" value="1"/>
</dbReference>
<evidence type="ECO:0000256" key="1">
    <source>
        <dbReference type="SAM" id="MobiDB-lite"/>
    </source>
</evidence>
<proteinExistence type="predicted"/>
<protein>
    <recommendedName>
        <fullName evidence="4">Methyltransferase domain-containing protein</fullName>
    </recommendedName>
</protein>
<name>A0A6A6C9U2_ZASCE</name>
<evidence type="ECO:0000313" key="2">
    <source>
        <dbReference type="EMBL" id="KAF2162419.1"/>
    </source>
</evidence>